<sequence length="133" mass="13731">MAEDTPTGTTIDVTVDDDRTVVTVTGTRDAAVIVSSESGERIYLPPEDFADAPATNGPPSTVSPYDGGRDPAEDETTAYGGEDAYGSGGTDAGSDPHGPETDTRVLGVTSTPTGFRIVHPEPVHDVRVVGARD</sequence>
<reference evidence="2 3" key="1">
    <citation type="journal article" date="2019" name="Int. J. Syst. Evol. Microbiol.">
        <title>The Global Catalogue of Microorganisms (GCM) 10K type strain sequencing project: providing services to taxonomists for standard genome sequencing and annotation.</title>
        <authorList>
            <consortium name="The Broad Institute Genomics Platform"/>
            <consortium name="The Broad Institute Genome Sequencing Center for Infectious Disease"/>
            <person name="Wu L."/>
            <person name="Ma J."/>
        </authorList>
    </citation>
    <scope>NUCLEOTIDE SEQUENCE [LARGE SCALE GENOMIC DNA]</scope>
    <source>
        <strain evidence="2 3">JCM 16331</strain>
    </source>
</reference>
<dbReference type="Pfam" id="PF24350">
    <property type="entry name" value="DUF7510"/>
    <property type="match status" value="1"/>
</dbReference>
<dbReference type="OrthoDB" id="336477at2157"/>
<dbReference type="InterPro" id="IPR055932">
    <property type="entry name" value="DUF7510"/>
</dbReference>
<dbReference type="AlphaFoldDB" id="A0A830G8W9"/>
<keyword evidence="3" id="KW-1185">Reference proteome</keyword>
<evidence type="ECO:0000313" key="2">
    <source>
        <dbReference type="EMBL" id="GGN09562.1"/>
    </source>
</evidence>
<dbReference type="RefSeq" id="WP_188877081.1">
    <property type="nucleotide sequence ID" value="NZ_BMOQ01000002.1"/>
</dbReference>
<dbReference type="Proteomes" id="UP000608850">
    <property type="component" value="Unassembled WGS sequence"/>
</dbReference>
<proteinExistence type="predicted"/>
<feature type="region of interest" description="Disordered" evidence="1">
    <location>
        <begin position="36"/>
        <end position="103"/>
    </location>
</feature>
<protein>
    <submittedName>
        <fullName evidence="2">Uncharacterized protein</fullName>
    </submittedName>
</protein>
<organism evidence="2 3">
    <name type="scientific">Halarchaeum nitratireducens</name>
    <dbReference type="NCBI Taxonomy" id="489913"/>
    <lineage>
        <taxon>Archaea</taxon>
        <taxon>Methanobacteriati</taxon>
        <taxon>Methanobacteriota</taxon>
        <taxon>Stenosarchaea group</taxon>
        <taxon>Halobacteria</taxon>
        <taxon>Halobacteriales</taxon>
        <taxon>Halobacteriaceae</taxon>
    </lineage>
</organism>
<comment type="caution">
    <text evidence="2">The sequence shown here is derived from an EMBL/GenBank/DDBJ whole genome shotgun (WGS) entry which is preliminary data.</text>
</comment>
<name>A0A830G8W9_9EURY</name>
<evidence type="ECO:0000313" key="3">
    <source>
        <dbReference type="Proteomes" id="UP000608850"/>
    </source>
</evidence>
<evidence type="ECO:0000256" key="1">
    <source>
        <dbReference type="SAM" id="MobiDB-lite"/>
    </source>
</evidence>
<gene>
    <name evidence="2" type="ORF">GCM10009021_06410</name>
</gene>
<accession>A0A830G8W9</accession>
<dbReference type="EMBL" id="BMOQ01000002">
    <property type="protein sequence ID" value="GGN09562.1"/>
    <property type="molecule type" value="Genomic_DNA"/>
</dbReference>